<protein>
    <submittedName>
        <fullName evidence="3">Acyltransferase</fullName>
    </submittedName>
</protein>
<feature type="transmembrane region" description="Helical" evidence="1">
    <location>
        <begin position="53"/>
        <end position="71"/>
    </location>
</feature>
<dbReference type="GO" id="GO:0016747">
    <property type="term" value="F:acyltransferase activity, transferring groups other than amino-acyl groups"/>
    <property type="evidence" value="ECO:0007669"/>
    <property type="project" value="InterPro"/>
</dbReference>
<keyword evidence="3" id="KW-0808">Transferase</keyword>
<evidence type="ECO:0000313" key="3">
    <source>
        <dbReference type="EMBL" id="EEA90878.1"/>
    </source>
</evidence>
<feature type="transmembrane region" description="Helical" evidence="1">
    <location>
        <begin position="224"/>
        <end position="242"/>
    </location>
</feature>
<dbReference type="InterPro" id="IPR002656">
    <property type="entry name" value="Acyl_transf_3_dom"/>
</dbReference>
<reference evidence="3 4" key="2">
    <citation type="submission" date="2008-10" db="EMBL/GenBank/DDBJ databases">
        <authorList>
            <person name="Fulton L."/>
            <person name="Clifton S."/>
            <person name="Fulton B."/>
            <person name="Xu J."/>
            <person name="Minx P."/>
            <person name="Pepin K.H."/>
            <person name="Johnson M."/>
            <person name="Thiruvilangam P."/>
            <person name="Bhonagiri V."/>
            <person name="Nash W.E."/>
            <person name="Mardis E.R."/>
            <person name="Wilson R.K."/>
        </authorList>
    </citation>
    <scope>NUCLEOTIDE SEQUENCE [LARGE SCALE GENOMIC DNA]</scope>
    <source>
        <strain evidence="3 4">DSM 13279</strain>
    </source>
</reference>
<dbReference type="PANTHER" id="PTHR37312:SF1">
    <property type="entry name" value="MEMBRANE-BOUND ACYLTRANSFERASE YKRP-RELATED"/>
    <property type="match status" value="1"/>
</dbReference>
<gene>
    <name evidence="3" type="ORF">COLSTE_00916</name>
</gene>
<keyword evidence="1" id="KW-0472">Membrane</keyword>
<keyword evidence="1" id="KW-0812">Transmembrane</keyword>
<accession>B6GA23</accession>
<dbReference type="InterPro" id="IPR052734">
    <property type="entry name" value="Nod_factor_acetyltransferase"/>
</dbReference>
<keyword evidence="3" id="KW-0012">Acyltransferase</keyword>
<evidence type="ECO:0000259" key="2">
    <source>
        <dbReference type="Pfam" id="PF01757"/>
    </source>
</evidence>
<feature type="transmembrane region" description="Helical" evidence="1">
    <location>
        <begin position="114"/>
        <end position="132"/>
    </location>
</feature>
<dbReference type="PANTHER" id="PTHR37312">
    <property type="entry name" value="MEMBRANE-BOUND ACYLTRANSFERASE YKRP-RELATED"/>
    <property type="match status" value="1"/>
</dbReference>
<name>B6GA23_9ACTN</name>
<sequence length="392" mass="43198">MPFKYADILRHPKNAAHRARIVELDALEGVCVAESTMMAQTQRRTRIALFDNIKGLLIILVVAGHMMQPIHNDNPTLSTTFDIIYLFHMPLFVFMSGLFAKSTYRNGSLNYDRIISFAVLGIAYQAALLAVSSKDITLASMLRFASAPWYLIAMAWWGLLTPLLSWMGARRGMICSLVASFLWGLVDMEGGFLALSRMFAFLPCFALGYYLTPARVERAANSSWPWLAVFFAAIIVAARVASPHAYEWFFPLVYGDNPYGPHVAMGVVRKIAALGSGALLSVACIKLVPRSTSWLTVLGRRTLQVYIVHRLVRGALTFQTPFYGAPVLLGPVAGSVIIVVASLALTALCATPLLEPLANGIVAFPWRKKASRLRASVTRIQEALWSNQSVEL</sequence>
<dbReference type="HOGENOM" id="CLU_047004_0_0_11"/>
<keyword evidence="1" id="KW-1133">Transmembrane helix</keyword>
<dbReference type="AlphaFoldDB" id="B6GA23"/>
<dbReference type="Pfam" id="PF01757">
    <property type="entry name" value="Acyl_transf_3"/>
    <property type="match status" value="1"/>
</dbReference>
<comment type="caution">
    <text evidence="3">The sequence shown here is derived from an EMBL/GenBank/DDBJ whole genome shotgun (WGS) entry which is preliminary data.</text>
</comment>
<reference evidence="3 4" key="1">
    <citation type="submission" date="2008-10" db="EMBL/GenBank/DDBJ databases">
        <title>Draft genome sequence of Collinsella stercoris (DSM 13279).</title>
        <authorList>
            <person name="Sudarsanam P."/>
            <person name="Ley R."/>
            <person name="Guruge J."/>
            <person name="Turnbaugh P.J."/>
            <person name="Mahowald M."/>
            <person name="Liep D."/>
            <person name="Gordon J."/>
        </authorList>
    </citation>
    <scope>NUCLEOTIDE SEQUENCE [LARGE SCALE GENOMIC DNA]</scope>
    <source>
        <strain evidence="3 4">DSM 13279</strain>
    </source>
</reference>
<dbReference type="EMBL" id="ABXJ01000055">
    <property type="protein sequence ID" value="EEA90878.1"/>
    <property type="molecule type" value="Genomic_DNA"/>
</dbReference>
<evidence type="ECO:0000256" key="1">
    <source>
        <dbReference type="SAM" id="Phobius"/>
    </source>
</evidence>
<dbReference type="STRING" id="445975.COLSTE_00916"/>
<feature type="domain" description="Acyltransferase 3" evidence="2">
    <location>
        <begin position="50"/>
        <end position="349"/>
    </location>
</feature>
<feature type="transmembrane region" description="Helical" evidence="1">
    <location>
        <begin position="192"/>
        <end position="212"/>
    </location>
</feature>
<feature type="transmembrane region" description="Helical" evidence="1">
    <location>
        <begin position="83"/>
        <end position="102"/>
    </location>
</feature>
<proteinExistence type="predicted"/>
<keyword evidence="4" id="KW-1185">Reference proteome</keyword>
<evidence type="ECO:0000313" key="4">
    <source>
        <dbReference type="Proteomes" id="UP000003560"/>
    </source>
</evidence>
<dbReference type="eggNOG" id="COG3594">
    <property type="taxonomic scope" value="Bacteria"/>
</dbReference>
<organism evidence="3 4">
    <name type="scientific">Collinsella stercoris DSM 13279</name>
    <dbReference type="NCBI Taxonomy" id="445975"/>
    <lineage>
        <taxon>Bacteria</taxon>
        <taxon>Bacillati</taxon>
        <taxon>Actinomycetota</taxon>
        <taxon>Coriobacteriia</taxon>
        <taxon>Coriobacteriales</taxon>
        <taxon>Coriobacteriaceae</taxon>
        <taxon>Collinsella</taxon>
    </lineage>
</organism>
<dbReference type="Proteomes" id="UP000003560">
    <property type="component" value="Unassembled WGS sequence"/>
</dbReference>